<evidence type="ECO:0000256" key="1">
    <source>
        <dbReference type="ARBA" id="ARBA00023012"/>
    </source>
</evidence>
<keyword evidence="1" id="KW-0902">Two-component regulatory system</keyword>
<feature type="modified residue" description="Phosphohistidine" evidence="2">
    <location>
        <position position="58"/>
    </location>
</feature>
<organism evidence="4 5">
    <name type="scientific">Ruegeria conchae</name>
    <dbReference type="NCBI Taxonomy" id="981384"/>
    <lineage>
        <taxon>Bacteria</taxon>
        <taxon>Pseudomonadati</taxon>
        <taxon>Pseudomonadota</taxon>
        <taxon>Alphaproteobacteria</taxon>
        <taxon>Rhodobacterales</taxon>
        <taxon>Roseobacteraceae</taxon>
        <taxon>Ruegeria</taxon>
    </lineage>
</organism>
<comment type="caution">
    <text evidence="4">The sequence shown here is derived from an EMBL/GenBank/DDBJ whole genome shotgun (WGS) entry which is preliminary data.</text>
</comment>
<dbReference type="RefSeq" id="WP_010437415.1">
    <property type="nucleotide sequence ID" value="NZ_AEYW01000001.1"/>
</dbReference>
<dbReference type="Proteomes" id="UP000271700">
    <property type="component" value="Unassembled WGS sequence"/>
</dbReference>
<dbReference type="SUPFAM" id="SSF47226">
    <property type="entry name" value="Histidine-containing phosphotransfer domain, HPT domain"/>
    <property type="match status" value="1"/>
</dbReference>
<evidence type="ECO:0000313" key="5">
    <source>
        <dbReference type="Proteomes" id="UP000271700"/>
    </source>
</evidence>
<dbReference type="STRING" id="981384.GCA_000192475_04242"/>
<evidence type="ECO:0000259" key="3">
    <source>
        <dbReference type="PROSITE" id="PS50894"/>
    </source>
</evidence>
<name>A0A497ZGY9_9RHOB</name>
<dbReference type="Pfam" id="PF01627">
    <property type="entry name" value="Hpt"/>
    <property type="match status" value="1"/>
</dbReference>
<dbReference type="PROSITE" id="PS50894">
    <property type="entry name" value="HPT"/>
    <property type="match status" value="1"/>
</dbReference>
<dbReference type="GO" id="GO:0004672">
    <property type="term" value="F:protein kinase activity"/>
    <property type="evidence" value="ECO:0007669"/>
    <property type="project" value="UniProtKB-ARBA"/>
</dbReference>
<dbReference type="EMBL" id="RCCT01000002">
    <property type="protein sequence ID" value="RLK07969.1"/>
    <property type="molecule type" value="Genomic_DNA"/>
</dbReference>
<dbReference type="Gene3D" id="1.20.120.160">
    <property type="entry name" value="HPT domain"/>
    <property type="match status" value="1"/>
</dbReference>
<dbReference type="InterPro" id="IPR036641">
    <property type="entry name" value="HPT_dom_sf"/>
</dbReference>
<evidence type="ECO:0000256" key="2">
    <source>
        <dbReference type="PROSITE-ProRule" id="PRU00110"/>
    </source>
</evidence>
<evidence type="ECO:0000313" key="4">
    <source>
        <dbReference type="EMBL" id="RLK07969.1"/>
    </source>
</evidence>
<feature type="domain" description="HPt" evidence="3">
    <location>
        <begin position="19"/>
        <end position="113"/>
    </location>
</feature>
<sequence>MTDSPIDHEIFMELKDATGEDFAAELVNTFLDEAPGMIDELKAAAVAADADRYRRAAHSIKSNANTFGAIALAERARKIELGELPEAGDLTDATALETDLTIAAAALRSLIDV</sequence>
<accession>A0A497ZGY9</accession>
<dbReference type="InterPro" id="IPR008207">
    <property type="entry name" value="Sig_transdc_His_kin_Hpt_dom"/>
</dbReference>
<gene>
    <name evidence="4" type="ORF">CLV75_1634</name>
</gene>
<reference evidence="4 5" key="1">
    <citation type="submission" date="2018-10" db="EMBL/GenBank/DDBJ databases">
        <title>Genomic Encyclopedia of Archaeal and Bacterial Type Strains, Phase II (KMG-II): from individual species to whole genera.</title>
        <authorList>
            <person name="Goeker M."/>
        </authorList>
    </citation>
    <scope>NUCLEOTIDE SEQUENCE [LARGE SCALE GENOMIC DNA]</scope>
    <source>
        <strain evidence="4 5">DSM 29317</strain>
    </source>
</reference>
<dbReference type="GO" id="GO:0000160">
    <property type="term" value="P:phosphorelay signal transduction system"/>
    <property type="evidence" value="ECO:0007669"/>
    <property type="project" value="UniProtKB-KW"/>
</dbReference>
<dbReference type="OrthoDB" id="4350941at2"/>
<protein>
    <submittedName>
        <fullName evidence="4">Hpt domain-containing protein</fullName>
    </submittedName>
</protein>
<dbReference type="AlphaFoldDB" id="A0A497ZGY9"/>
<keyword evidence="5" id="KW-1185">Reference proteome</keyword>
<keyword evidence="2" id="KW-0597">Phosphoprotein</keyword>
<proteinExistence type="predicted"/>